<name>A0A423GAL5_9PSED</name>
<feature type="domain" description="Haemolysin-type calcium binding-related" evidence="10">
    <location>
        <begin position="1725"/>
        <end position="1761"/>
    </location>
</feature>
<evidence type="ECO:0000313" key="11">
    <source>
        <dbReference type="EMBL" id="ROM83425.1"/>
    </source>
</evidence>
<dbReference type="GO" id="GO:0090729">
    <property type="term" value="F:toxin activity"/>
    <property type="evidence" value="ECO:0007669"/>
    <property type="project" value="UniProtKB-KW"/>
</dbReference>
<reference evidence="11 12" key="1">
    <citation type="submission" date="2016-10" db="EMBL/GenBank/DDBJ databases">
        <title>Comparative genome analysis of multiple Pseudomonas spp. focuses on biocontrol and plant growth promoting traits.</title>
        <authorList>
            <person name="Tao X.-Y."/>
            <person name="Taylor C.G."/>
        </authorList>
    </citation>
    <scope>NUCLEOTIDE SEQUENCE [LARGE SCALE GENOMIC DNA]</scope>
    <source>
        <strain evidence="11 12">Wood3</strain>
    </source>
</reference>
<dbReference type="InterPro" id="IPR010566">
    <property type="entry name" value="Haemolys_ca-bd"/>
</dbReference>
<feature type="domain" description="Haemolysin-type calcium binding-related" evidence="10">
    <location>
        <begin position="1552"/>
        <end position="1599"/>
    </location>
</feature>
<evidence type="ECO:0000256" key="1">
    <source>
        <dbReference type="ARBA" id="ARBA00004370"/>
    </source>
</evidence>
<feature type="region of interest" description="Disordered" evidence="9">
    <location>
        <begin position="1093"/>
        <end position="1114"/>
    </location>
</feature>
<evidence type="ECO:0000256" key="9">
    <source>
        <dbReference type="SAM" id="MobiDB-lite"/>
    </source>
</evidence>
<feature type="domain" description="Haemolysin-type calcium binding-related" evidence="10">
    <location>
        <begin position="687"/>
        <end position="734"/>
    </location>
</feature>
<dbReference type="PANTHER" id="PTHR38340">
    <property type="entry name" value="S-LAYER PROTEIN"/>
    <property type="match status" value="1"/>
</dbReference>
<dbReference type="PROSITE" id="PS00330">
    <property type="entry name" value="HEMOLYSIN_CALCIUM"/>
    <property type="match status" value="10"/>
</dbReference>
<dbReference type="PRINTS" id="PR01488">
    <property type="entry name" value="RTXTOXINA"/>
</dbReference>
<evidence type="ECO:0000313" key="12">
    <source>
        <dbReference type="Proteomes" id="UP000284049"/>
    </source>
</evidence>
<dbReference type="EMBL" id="MOBC01000007">
    <property type="protein sequence ID" value="ROM83425.1"/>
    <property type="molecule type" value="Genomic_DNA"/>
</dbReference>
<evidence type="ECO:0000256" key="6">
    <source>
        <dbReference type="ARBA" id="ARBA00022837"/>
    </source>
</evidence>
<comment type="caution">
    <text evidence="11">The sequence shown here is derived from an EMBL/GenBank/DDBJ whole genome shotgun (WGS) entry which is preliminary data.</text>
</comment>
<feature type="domain" description="Haemolysin-type calcium binding-related" evidence="10">
    <location>
        <begin position="485"/>
        <end position="527"/>
    </location>
</feature>
<dbReference type="InterPro" id="IPR011049">
    <property type="entry name" value="Serralysin-like_metalloprot_C"/>
</dbReference>
<keyword evidence="4" id="KW-0800">Toxin</keyword>
<evidence type="ECO:0000256" key="8">
    <source>
        <dbReference type="ARBA" id="ARBA00023136"/>
    </source>
</evidence>
<gene>
    <name evidence="11" type="ORF">BK652_13905</name>
</gene>
<evidence type="ECO:0000256" key="7">
    <source>
        <dbReference type="ARBA" id="ARBA00023026"/>
    </source>
</evidence>
<keyword evidence="3" id="KW-0964">Secreted</keyword>
<dbReference type="Proteomes" id="UP000284049">
    <property type="component" value="Unassembled WGS sequence"/>
</dbReference>
<dbReference type="GO" id="GO:0005509">
    <property type="term" value="F:calcium ion binding"/>
    <property type="evidence" value="ECO:0007669"/>
    <property type="project" value="InterPro"/>
</dbReference>
<keyword evidence="5" id="KW-0677">Repeat</keyword>
<evidence type="ECO:0000256" key="2">
    <source>
        <dbReference type="ARBA" id="ARBA00004613"/>
    </source>
</evidence>
<dbReference type="InterPro" id="IPR003995">
    <property type="entry name" value="RTX_toxin_determinant-A"/>
</dbReference>
<evidence type="ECO:0000256" key="4">
    <source>
        <dbReference type="ARBA" id="ARBA00022656"/>
    </source>
</evidence>
<sequence length="1803" mass="189082">MALDASGELKSLLEQFVNANDSTTRQNLVIDILYHWAGVEDIDPESRAATQIYGNVIGDARKLAVLEAFLGENYLGTWCWGTRDPNPHGPAAAILLQSFDNLMAAVYGKLMLQTHFSSMFDGVEIELTETGSVWNVSSIISKLKVQFDNDHEAGGVSITEFGRSLSELGDFGRGLIERLQLAPATEDGLFDSLLKNIGKDSSFGGFGNDVLNGTGLDDSLYGFSGNDRIYGGLGDDLLSGGVGEDYLAGGDGADVYEFGRGDGKDTIFNADQDVSGSKIDKLLFGPSITAADIIVRRNYYDLILEIKGTSDSVTIQSYFDEDTVANHGYAVDHVVFDDGSFWTIDQIKMVVQRPTDGNDVIWGDASINTLKGGLGDDKLYGLANDDLLDGDEGKDLVNGGDGNDVLAGGEGDDSLYGSTGNDVLIGGFGNDFLEGGEGSDTYQFGKGWGQDTINNPQLGVAEFDAITFADGITSEDVILSQSGTDLVISLRGTTDRLTIKYYFEPSGGLSYRVQQVNFADGTVWTSDFISTMAQNGFEGDDLLPGTDAADSLVGGLGNDTLHGQGSNDSLRGDDGSDTLYGGGGDDIIHGGSGNDILDGGTGKNQLFGEAGEDVIQVAYNSTDNTLAGGTGNDTLTGSYFSDTYLFNLGDGQDTISEYDPGYSATDVLRFGEDILASDILMRRTGSDLVFMHRNGIDQVTLKAVFDRNTSDSSALASALIERIEFADGTTWTWSDMVAAGLSQTGTAGADNLVGFNGNDIIHGGSGNDTLDGGAGTNQLFGDAGDDVIQVAYNSRDNTLAGGTGNDTLTGGYFSDTYVFNLGDGQDTITEYDAGHSAMDTLRFGSGILASDIVMRRTGSDLMFLHRNGSDQVTVKGVFDRNGSDASAITSTLIERVEFADGTFWTWSDMVAAGLNQTGTAGADALVGFNGNDNIHAGAGNDTLDAGTGTNQLFGDAGDDVIQVAYNSRDNILAGGTGNDTLTGGYFSDTYLFNLGDGQDTISEYDAGFSGIDTLRFGAGILASDIQAYKSGADVVFMHNNGTDQVRIKGWFDGTSSSAAAVTQSVLERVEFADGTSWSLADIATKGFRQVGTAGNDSLSGSSGNDSINGGDGDDLLDGGSGTNQLFGDAGNDVIQVAYNSRNNTLAGGSGNDVLTGGYFSDTYVFNLGDGQDTISEYDGGNVATDTLRFGSDIVASDIVIRRTGADLMFLHRNGSDQLMVKGVFDRNGSDASAVTSTLIERVEFADGTFWTWSDMVAAGLSQTGNAGADNLVGFNGNDIIHGGSGNDTLDGGAGTNQLFGDAGDDVIQVAYNSRDNTLAGGTGNDTLSGGYFSDTYLFNLGDGQDTISEYDPGYGGLDTLRFGSGVQASDILMRRTGFDLTFLHRNGTDQITVKGLFDGVTSNTSSVSQSVIERVEFADGTYWTWSDMVATGLNQTGTDNADTMLGWNGNDIIYGGSGDDTLDAAGGTNQLFGDAGNDLIQVATNSRDNLLVGGTGNDTLTGGYFSDTYVFNLGDGQDTISEYDPGYGGIDTLRFGTGILASDIQAYKSGADVVFMHSNGIDQVKVKGWFDGATSSASVVTQSVLERVEFADGTSWALADIAAKGLRQVGTAGADSLSGSNGNDNIYGGAGNDVLDGGAGTNRLFGEAGNDVIQVSSNSRDNTLSGGAGDDTLTGGYFADTYLFNRGDGQDTVNEYDPGYGMSDTLALGTDLSPQDLWFRRSGSDLEISVVGGDEKLTVSNWYQGGVYHIEAMKLSDGKTLLDSQVQSLVDTMASFGVAPGAETTITTDQRAQLDSVLAANWK</sequence>
<evidence type="ECO:0000256" key="5">
    <source>
        <dbReference type="ARBA" id="ARBA00022737"/>
    </source>
</evidence>
<feature type="domain" description="Haemolysin-type calcium binding-related" evidence="10">
    <location>
        <begin position="1033"/>
        <end position="1081"/>
    </location>
</feature>
<evidence type="ECO:0000259" key="10">
    <source>
        <dbReference type="Pfam" id="PF06594"/>
    </source>
</evidence>
<keyword evidence="8" id="KW-0472">Membrane</keyword>
<feature type="region of interest" description="Disordered" evidence="9">
    <location>
        <begin position="554"/>
        <end position="576"/>
    </location>
</feature>
<dbReference type="PRINTS" id="PR00313">
    <property type="entry name" value="CABNDNGRPT"/>
</dbReference>
<dbReference type="GO" id="GO:0005576">
    <property type="term" value="C:extracellular region"/>
    <property type="evidence" value="ECO:0007669"/>
    <property type="project" value="UniProtKB-SubCell"/>
</dbReference>
<dbReference type="Pfam" id="PF00353">
    <property type="entry name" value="HemolysinCabind"/>
    <property type="match status" value="18"/>
</dbReference>
<feature type="domain" description="Haemolysin-type calcium binding-related" evidence="10">
    <location>
        <begin position="1379"/>
        <end position="1426"/>
    </location>
</feature>
<organism evidence="11 12">
    <name type="scientific">Pseudomonas brassicacearum</name>
    <dbReference type="NCBI Taxonomy" id="930166"/>
    <lineage>
        <taxon>Bacteria</taxon>
        <taxon>Pseudomonadati</taxon>
        <taxon>Pseudomonadota</taxon>
        <taxon>Gammaproteobacteria</taxon>
        <taxon>Pseudomonadales</taxon>
        <taxon>Pseudomonadaceae</taxon>
        <taxon>Pseudomonas</taxon>
    </lineage>
</organism>
<accession>A0A423GAL5</accession>
<dbReference type="Gene3D" id="2.150.10.10">
    <property type="entry name" value="Serralysin-like metalloprotease, C-terminal"/>
    <property type="match status" value="7"/>
</dbReference>
<feature type="domain" description="Haemolysin-type calcium binding-related" evidence="10">
    <location>
        <begin position="1206"/>
        <end position="1253"/>
    </location>
</feature>
<dbReference type="PANTHER" id="PTHR38340:SF1">
    <property type="entry name" value="S-LAYER PROTEIN"/>
    <property type="match status" value="1"/>
</dbReference>
<keyword evidence="6" id="KW-0106">Calcium</keyword>
<dbReference type="InterPro" id="IPR001343">
    <property type="entry name" value="Hemolysn_Ca-bd"/>
</dbReference>
<feature type="domain" description="Haemolysin-type calcium binding-related" evidence="10">
    <location>
        <begin position="860"/>
        <end position="907"/>
    </location>
</feature>
<feature type="domain" description="Haemolysin-type calcium binding-related" evidence="10">
    <location>
        <begin position="301"/>
        <end position="346"/>
    </location>
</feature>
<comment type="subcellular location">
    <subcellularLocation>
        <location evidence="1">Membrane</location>
    </subcellularLocation>
    <subcellularLocation>
        <location evidence="2">Secreted</location>
    </subcellularLocation>
</comment>
<dbReference type="InterPro" id="IPR018511">
    <property type="entry name" value="Hemolysin-typ_Ca-bd_CS"/>
</dbReference>
<protein>
    <recommendedName>
        <fullName evidence="10">Haemolysin-type calcium binding-related domain-containing protein</fullName>
    </recommendedName>
</protein>
<dbReference type="SUPFAM" id="SSF51120">
    <property type="entry name" value="beta-Roll"/>
    <property type="match status" value="9"/>
</dbReference>
<dbReference type="InterPro" id="IPR050557">
    <property type="entry name" value="RTX_toxin/Mannuronan_C5-epim"/>
</dbReference>
<evidence type="ECO:0000256" key="3">
    <source>
        <dbReference type="ARBA" id="ARBA00022525"/>
    </source>
</evidence>
<feature type="compositionally biased region" description="Low complexity" evidence="9">
    <location>
        <begin position="1094"/>
        <end position="1108"/>
    </location>
</feature>
<keyword evidence="7" id="KW-0843">Virulence</keyword>
<dbReference type="Pfam" id="PF06594">
    <property type="entry name" value="HCBP_related"/>
    <property type="match status" value="9"/>
</dbReference>
<proteinExistence type="predicted"/>
<dbReference type="GO" id="GO:0016020">
    <property type="term" value="C:membrane"/>
    <property type="evidence" value="ECO:0007669"/>
    <property type="project" value="UniProtKB-SubCell"/>
</dbReference>